<keyword evidence="4" id="KW-1185">Reference proteome</keyword>
<dbReference type="AlphaFoldDB" id="A0A0R3XBU8"/>
<dbReference type="InterPro" id="IPR036116">
    <property type="entry name" value="FN3_sf"/>
</dbReference>
<accession>A0A0R3XBU8</accession>
<feature type="domain" description="Fibronectin type-III" evidence="2">
    <location>
        <begin position="32"/>
        <end position="127"/>
    </location>
</feature>
<dbReference type="InterPro" id="IPR013783">
    <property type="entry name" value="Ig-like_fold"/>
</dbReference>
<dbReference type="WBParaSite" id="TTAC_0001102501-mRNA-1">
    <property type="protein sequence ID" value="TTAC_0001102501-mRNA-1"/>
    <property type="gene ID" value="TTAC_0001102501"/>
</dbReference>
<name>A0A0R3XBU8_HYDTA</name>
<evidence type="ECO:0000313" key="3">
    <source>
        <dbReference type="EMBL" id="VDM35988.1"/>
    </source>
</evidence>
<sequence length="127" mass="14193">MAIRLCLILLATLTVAQKQQEMDSEVTEDLGLPNPFHHSRVGSHSALIRWEVENDSPMIDSEITITVKLETRIVLEEPVLAHERDGEVNIDGLTPNTPYEVTVRATRNGGLLVDFTYPLHTLYAGML</sequence>
<feature type="chain" id="PRO_5043133275" evidence="1">
    <location>
        <begin position="17"/>
        <end position="127"/>
    </location>
</feature>
<evidence type="ECO:0000313" key="4">
    <source>
        <dbReference type="Proteomes" id="UP000274429"/>
    </source>
</evidence>
<dbReference type="Pfam" id="PF00041">
    <property type="entry name" value="fn3"/>
    <property type="match status" value="1"/>
</dbReference>
<dbReference type="InterPro" id="IPR003961">
    <property type="entry name" value="FN3_dom"/>
</dbReference>
<dbReference type="Proteomes" id="UP000274429">
    <property type="component" value="Unassembled WGS sequence"/>
</dbReference>
<keyword evidence="1" id="KW-0732">Signal</keyword>
<proteinExistence type="predicted"/>
<dbReference type="SUPFAM" id="SSF49265">
    <property type="entry name" value="Fibronectin type III"/>
    <property type="match status" value="1"/>
</dbReference>
<evidence type="ECO:0000259" key="2">
    <source>
        <dbReference type="PROSITE" id="PS50853"/>
    </source>
</evidence>
<organism evidence="5">
    <name type="scientific">Hydatigena taeniaeformis</name>
    <name type="common">Feline tapeworm</name>
    <name type="synonym">Taenia taeniaeformis</name>
    <dbReference type="NCBI Taxonomy" id="6205"/>
    <lineage>
        <taxon>Eukaryota</taxon>
        <taxon>Metazoa</taxon>
        <taxon>Spiralia</taxon>
        <taxon>Lophotrochozoa</taxon>
        <taxon>Platyhelminthes</taxon>
        <taxon>Cestoda</taxon>
        <taxon>Eucestoda</taxon>
        <taxon>Cyclophyllidea</taxon>
        <taxon>Taeniidae</taxon>
        <taxon>Hydatigera</taxon>
    </lineage>
</organism>
<gene>
    <name evidence="3" type="ORF">TTAC_LOCUS11008</name>
</gene>
<protein>
    <submittedName>
        <fullName evidence="5">Fibronectin type-III domain-containing protein</fullName>
    </submittedName>
</protein>
<feature type="signal peptide" evidence="1">
    <location>
        <begin position="1"/>
        <end position="16"/>
    </location>
</feature>
<dbReference type="SMART" id="SM00060">
    <property type="entry name" value="FN3"/>
    <property type="match status" value="1"/>
</dbReference>
<evidence type="ECO:0000256" key="1">
    <source>
        <dbReference type="SAM" id="SignalP"/>
    </source>
</evidence>
<dbReference type="Gene3D" id="2.60.40.10">
    <property type="entry name" value="Immunoglobulins"/>
    <property type="match status" value="1"/>
</dbReference>
<dbReference type="CDD" id="cd00063">
    <property type="entry name" value="FN3"/>
    <property type="match status" value="1"/>
</dbReference>
<reference evidence="5" key="1">
    <citation type="submission" date="2017-02" db="UniProtKB">
        <authorList>
            <consortium name="WormBaseParasite"/>
        </authorList>
    </citation>
    <scope>IDENTIFICATION</scope>
</reference>
<dbReference type="EMBL" id="UYWX01022727">
    <property type="protein sequence ID" value="VDM35988.1"/>
    <property type="molecule type" value="Genomic_DNA"/>
</dbReference>
<reference evidence="3 4" key="2">
    <citation type="submission" date="2018-11" db="EMBL/GenBank/DDBJ databases">
        <authorList>
            <consortium name="Pathogen Informatics"/>
        </authorList>
    </citation>
    <scope>NUCLEOTIDE SEQUENCE [LARGE SCALE GENOMIC DNA]</scope>
</reference>
<dbReference type="PROSITE" id="PS50853">
    <property type="entry name" value="FN3"/>
    <property type="match status" value="1"/>
</dbReference>
<evidence type="ECO:0000313" key="5">
    <source>
        <dbReference type="WBParaSite" id="TTAC_0001102501-mRNA-1"/>
    </source>
</evidence>